<organism evidence="4">
    <name type="scientific">Emiliania huxleyi</name>
    <name type="common">Coccolithophore</name>
    <name type="synonym">Pontosphaera huxleyi</name>
    <dbReference type="NCBI Taxonomy" id="2903"/>
    <lineage>
        <taxon>Eukaryota</taxon>
        <taxon>Haptista</taxon>
        <taxon>Haptophyta</taxon>
        <taxon>Prymnesiophyceae</taxon>
        <taxon>Isochrysidales</taxon>
        <taxon>Noelaerhabdaceae</taxon>
        <taxon>Emiliania</taxon>
    </lineage>
</organism>
<dbReference type="InterPro" id="IPR001841">
    <property type="entry name" value="Znf_RING"/>
</dbReference>
<feature type="region of interest" description="Disordered" evidence="2">
    <location>
        <begin position="341"/>
        <end position="363"/>
    </location>
</feature>
<feature type="domain" description="RING-type" evidence="3">
    <location>
        <begin position="43"/>
        <end position="91"/>
    </location>
</feature>
<gene>
    <name evidence="4" type="ORF">EHUX00137_LOCUS22220</name>
</gene>
<dbReference type="Gene3D" id="3.30.40.10">
    <property type="entry name" value="Zinc/RING finger domain, C3HC4 (zinc finger)"/>
    <property type="match status" value="1"/>
</dbReference>
<accession>A0A7S3SK23</accession>
<evidence type="ECO:0000313" key="4">
    <source>
        <dbReference type="EMBL" id="CAE0557148.1"/>
    </source>
</evidence>
<sequence length="363" mass="39385">MLGRAWSDHCWLFLLSPPRLKRRPWSSATRDPSRPDRRRPMECAICFDPLLESERLPLPCRCTVPYCLGCWDRALASSFNSAGHARCPSCRRPVRVDFDPGDEDGPARGRLIFSAETGDGSSAEDAVSKEGVVNRLAEQAAPLMTRLLRRFGERHSSLRAIAEAPSEALRGRSIRELKAWLKEVGGSDSGLLEKADLIDALIAKAGGGMIASRVVAATEGGGEGCPPLCVCGGALERLTGRARMRQLLIEQHGVRESANIDALLDHAADRLPSSVICDLCDTQLSPLQPVYTCANGDATILHPTTYDVCEVCFVRYAVEGLGDEALATERQLLYEEEEIEAQDEVEAQESGGRGEAARGALEG</sequence>
<proteinExistence type="predicted"/>
<dbReference type="InterPro" id="IPR013083">
    <property type="entry name" value="Znf_RING/FYVE/PHD"/>
</dbReference>
<dbReference type="PROSITE" id="PS50089">
    <property type="entry name" value="ZF_RING_2"/>
    <property type="match status" value="1"/>
</dbReference>
<dbReference type="GO" id="GO:0008270">
    <property type="term" value="F:zinc ion binding"/>
    <property type="evidence" value="ECO:0007669"/>
    <property type="project" value="UniProtKB-KW"/>
</dbReference>
<dbReference type="SUPFAM" id="SSF57850">
    <property type="entry name" value="RING/U-box"/>
    <property type="match status" value="1"/>
</dbReference>
<evidence type="ECO:0000259" key="3">
    <source>
        <dbReference type="PROSITE" id="PS50089"/>
    </source>
</evidence>
<evidence type="ECO:0000256" key="1">
    <source>
        <dbReference type="PROSITE-ProRule" id="PRU00175"/>
    </source>
</evidence>
<dbReference type="EMBL" id="HBIR01028747">
    <property type="protein sequence ID" value="CAE0557148.1"/>
    <property type="molecule type" value="Transcribed_RNA"/>
</dbReference>
<dbReference type="AlphaFoldDB" id="A0A7S3SK23"/>
<keyword evidence="1" id="KW-0479">Metal-binding</keyword>
<keyword evidence="1" id="KW-0863">Zinc-finger</keyword>
<protein>
    <recommendedName>
        <fullName evidence="3">RING-type domain-containing protein</fullName>
    </recommendedName>
</protein>
<evidence type="ECO:0000256" key="2">
    <source>
        <dbReference type="SAM" id="MobiDB-lite"/>
    </source>
</evidence>
<reference evidence="4" key="1">
    <citation type="submission" date="2021-01" db="EMBL/GenBank/DDBJ databases">
        <authorList>
            <person name="Corre E."/>
            <person name="Pelletier E."/>
            <person name="Niang G."/>
            <person name="Scheremetjew M."/>
            <person name="Finn R."/>
            <person name="Kale V."/>
            <person name="Holt S."/>
            <person name="Cochrane G."/>
            <person name="Meng A."/>
            <person name="Brown T."/>
            <person name="Cohen L."/>
        </authorList>
    </citation>
    <scope>NUCLEOTIDE SEQUENCE</scope>
    <source>
        <strain evidence="4">379</strain>
    </source>
</reference>
<keyword evidence="1" id="KW-0862">Zinc</keyword>
<name>A0A7S3SK23_EMIHU</name>